<proteinExistence type="inferred from homology"/>
<name>A0A1I0F505_9ACTN</name>
<dbReference type="CDD" id="cd07043">
    <property type="entry name" value="STAS_anti-anti-sigma_factors"/>
    <property type="match status" value="1"/>
</dbReference>
<feature type="domain" description="STAS" evidence="3">
    <location>
        <begin position="20"/>
        <end position="117"/>
    </location>
</feature>
<dbReference type="InterPro" id="IPR002645">
    <property type="entry name" value="STAS_dom"/>
</dbReference>
<evidence type="ECO:0000313" key="4">
    <source>
        <dbReference type="EMBL" id="SET53028.1"/>
    </source>
</evidence>
<evidence type="ECO:0000256" key="1">
    <source>
        <dbReference type="ARBA" id="ARBA00009013"/>
    </source>
</evidence>
<dbReference type="NCBIfam" id="TIGR00377">
    <property type="entry name" value="ant_ant_sig"/>
    <property type="match status" value="1"/>
</dbReference>
<evidence type="ECO:0000256" key="2">
    <source>
        <dbReference type="RuleBase" id="RU003749"/>
    </source>
</evidence>
<dbReference type="PANTHER" id="PTHR33495:SF2">
    <property type="entry name" value="ANTI-SIGMA FACTOR ANTAGONIST TM_1081-RELATED"/>
    <property type="match status" value="1"/>
</dbReference>
<evidence type="ECO:0000313" key="5">
    <source>
        <dbReference type="Proteomes" id="UP000199361"/>
    </source>
</evidence>
<organism evidence="4 5">
    <name type="scientific">Nonomuraea wenchangensis</name>
    <dbReference type="NCBI Taxonomy" id="568860"/>
    <lineage>
        <taxon>Bacteria</taxon>
        <taxon>Bacillati</taxon>
        <taxon>Actinomycetota</taxon>
        <taxon>Actinomycetes</taxon>
        <taxon>Streptosporangiales</taxon>
        <taxon>Streptosporangiaceae</taxon>
        <taxon>Nonomuraea</taxon>
    </lineage>
</organism>
<gene>
    <name evidence="4" type="ORF">SAMN05421811_103327</name>
</gene>
<accession>A0A1I0F505</accession>
<evidence type="ECO:0000259" key="3">
    <source>
        <dbReference type="PROSITE" id="PS50801"/>
    </source>
</evidence>
<dbReference type="InterPro" id="IPR036513">
    <property type="entry name" value="STAS_dom_sf"/>
</dbReference>
<dbReference type="GO" id="GO:0043856">
    <property type="term" value="F:anti-sigma factor antagonist activity"/>
    <property type="evidence" value="ECO:0007669"/>
    <property type="project" value="InterPro"/>
</dbReference>
<keyword evidence="5" id="KW-1185">Reference proteome</keyword>
<dbReference type="Gene3D" id="3.30.750.24">
    <property type="entry name" value="STAS domain"/>
    <property type="match status" value="1"/>
</dbReference>
<dbReference type="STRING" id="568860.SAMN05421811_103327"/>
<dbReference type="Pfam" id="PF01740">
    <property type="entry name" value="STAS"/>
    <property type="match status" value="1"/>
</dbReference>
<dbReference type="InterPro" id="IPR003658">
    <property type="entry name" value="Anti-sigma_ant"/>
</dbReference>
<protein>
    <recommendedName>
        <fullName evidence="2">Anti-sigma factor antagonist</fullName>
    </recommendedName>
</protein>
<sequence length="118" mass="12589">MQQDPGLTVTYQPHSARIHVLVVAGDLDHHTSPRLQAALDQVALAPGDGLVIDLSALPFCDSTGISVLVMAHQRAQEAGARLGLAGLEPDIAHVFKIMGLDRLLSFYESRDLAIAALQ</sequence>
<dbReference type="PROSITE" id="PS50801">
    <property type="entry name" value="STAS"/>
    <property type="match status" value="1"/>
</dbReference>
<dbReference type="RefSeq" id="WP_245774707.1">
    <property type="nucleotide sequence ID" value="NZ_FOHX01000003.1"/>
</dbReference>
<dbReference type="EMBL" id="FOHX01000003">
    <property type="protein sequence ID" value="SET53028.1"/>
    <property type="molecule type" value="Genomic_DNA"/>
</dbReference>
<comment type="similarity">
    <text evidence="1 2">Belongs to the anti-sigma-factor antagonist family.</text>
</comment>
<dbReference type="AlphaFoldDB" id="A0A1I0F505"/>
<reference evidence="4 5" key="1">
    <citation type="submission" date="2016-10" db="EMBL/GenBank/DDBJ databases">
        <authorList>
            <person name="de Groot N.N."/>
        </authorList>
    </citation>
    <scope>NUCLEOTIDE SEQUENCE [LARGE SCALE GENOMIC DNA]</scope>
    <source>
        <strain evidence="4 5">CGMCC 4.5598</strain>
    </source>
</reference>
<dbReference type="SUPFAM" id="SSF52091">
    <property type="entry name" value="SpoIIaa-like"/>
    <property type="match status" value="1"/>
</dbReference>
<dbReference type="PANTHER" id="PTHR33495">
    <property type="entry name" value="ANTI-SIGMA FACTOR ANTAGONIST TM_1081-RELATED-RELATED"/>
    <property type="match status" value="1"/>
</dbReference>
<dbReference type="Proteomes" id="UP000199361">
    <property type="component" value="Unassembled WGS sequence"/>
</dbReference>